<dbReference type="Proteomes" id="UP001062901">
    <property type="component" value="Unassembled WGS sequence"/>
</dbReference>
<keyword evidence="1" id="KW-0732">Signal</keyword>
<evidence type="ECO:0000313" key="3">
    <source>
        <dbReference type="Proteomes" id="UP001062901"/>
    </source>
</evidence>
<gene>
    <name evidence="2" type="ORF">AA15669_1905</name>
</gene>
<accession>A0ABQ0P4G3</accession>
<reference evidence="2" key="1">
    <citation type="submission" date="2013-04" db="EMBL/GenBank/DDBJ databases">
        <title>The genome sequencing project of 58 acetic acid bacteria.</title>
        <authorList>
            <person name="Okamoto-Kainuma A."/>
            <person name="Ishikawa M."/>
            <person name="Umino S."/>
            <person name="Koizumi Y."/>
            <person name="Shiwa Y."/>
            <person name="Yoshikawa H."/>
            <person name="Matsutani M."/>
            <person name="Matsushita K."/>
        </authorList>
    </citation>
    <scope>NUCLEOTIDE SEQUENCE</scope>
    <source>
        <strain evidence="2">DSM 15669</strain>
    </source>
</reference>
<name>A0ABQ0P4G3_9PROT</name>
<evidence type="ECO:0000313" key="2">
    <source>
        <dbReference type="EMBL" id="GBQ08780.1"/>
    </source>
</evidence>
<evidence type="ECO:0000256" key="1">
    <source>
        <dbReference type="SAM" id="SignalP"/>
    </source>
</evidence>
<dbReference type="EMBL" id="BAQD01000141">
    <property type="protein sequence ID" value="GBQ08780.1"/>
    <property type="molecule type" value="Genomic_DNA"/>
</dbReference>
<organism evidence="2 3">
    <name type="scientific">Saccharibacter floricola DSM 15669</name>
    <dbReference type="NCBI Taxonomy" id="1123227"/>
    <lineage>
        <taxon>Bacteria</taxon>
        <taxon>Pseudomonadati</taxon>
        <taxon>Pseudomonadota</taxon>
        <taxon>Alphaproteobacteria</taxon>
        <taxon>Acetobacterales</taxon>
        <taxon>Acetobacteraceae</taxon>
        <taxon>Saccharibacter</taxon>
    </lineage>
</organism>
<keyword evidence="3" id="KW-1185">Reference proteome</keyword>
<protein>
    <submittedName>
        <fullName evidence="2">Uncharacterized protein</fullName>
    </submittedName>
</protein>
<comment type="caution">
    <text evidence="2">The sequence shown here is derived from an EMBL/GenBank/DDBJ whole genome shotgun (WGS) entry which is preliminary data.</text>
</comment>
<proteinExistence type="predicted"/>
<feature type="signal peptide" evidence="1">
    <location>
        <begin position="1"/>
        <end position="20"/>
    </location>
</feature>
<sequence length="177" mass="20537">MQVWARWIVVSLLSIGTAYAGPSHGASATSQEKARIAKAYREVSATVYWKGVVGLWHLVERCYMTTVRNTTDGKWDQKGHRVQQPYQDQARVCYLEDIATTKLAHKWQATRKDVPLSYPKDDASLWFSDNEASLRFLFYGLLLFDTTEEKDAFLNPELPKFLAIPYTYHHLRKRKKH</sequence>
<feature type="chain" id="PRO_5047477942" evidence="1">
    <location>
        <begin position="21"/>
        <end position="177"/>
    </location>
</feature>